<evidence type="ECO:0000313" key="1">
    <source>
        <dbReference type="EMBL" id="MBW85986.1"/>
    </source>
</evidence>
<proteinExistence type="predicted"/>
<organism evidence="1">
    <name type="scientific">Rhizophora mucronata</name>
    <name type="common">Asiatic mangrove</name>
    <dbReference type="NCBI Taxonomy" id="61149"/>
    <lineage>
        <taxon>Eukaryota</taxon>
        <taxon>Viridiplantae</taxon>
        <taxon>Streptophyta</taxon>
        <taxon>Embryophyta</taxon>
        <taxon>Tracheophyta</taxon>
        <taxon>Spermatophyta</taxon>
        <taxon>Magnoliopsida</taxon>
        <taxon>eudicotyledons</taxon>
        <taxon>Gunneridae</taxon>
        <taxon>Pentapetalae</taxon>
        <taxon>rosids</taxon>
        <taxon>fabids</taxon>
        <taxon>Malpighiales</taxon>
        <taxon>Rhizophoraceae</taxon>
        <taxon>Rhizophora</taxon>
    </lineage>
</organism>
<protein>
    <submittedName>
        <fullName evidence="1">Uncharacterized protein</fullName>
    </submittedName>
</protein>
<name>A0A2P2IXN8_RHIMU</name>
<dbReference type="EMBL" id="GGEC01005503">
    <property type="protein sequence ID" value="MBW85986.1"/>
    <property type="molecule type" value="Transcribed_RNA"/>
</dbReference>
<reference evidence="1" key="1">
    <citation type="submission" date="2018-02" db="EMBL/GenBank/DDBJ databases">
        <title>Rhizophora mucronata_Transcriptome.</title>
        <authorList>
            <person name="Meera S.P."/>
            <person name="Sreeshan A."/>
            <person name="Augustine A."/>
        </authorList>
    </citation>
    <scope>NUCLEOTIDE SEQUENCE</scope>
    <source>
        <tissue evidence="1">Leaf</tissue>
    </source>
</reference>
<sequence>MSNGIGYGTFYNFEEGRSRGLFVSLDRRHF</sequence>
<accession>A0A2P2IXN8</accession>
<dbReference type="AlphaFoldDB" id="A0A2P2IXN8"/>